<comment type="caution">
    <text evidence="1">The sequence shown here is derived from an EMBL/GenBank/DDBJ whole genome shotgun (WGS) entry which is preliminary data.</text>
</comment>
<accession>A0ABW5EWW4</accession>
<reference evidence="2" key="1">
    <citation type="journal article" date="2019" name="Int. J. Syst. Evol. Microbiol.">
        <title>The Global Catalogue of Microorganisms (GCM) 10K type strain sequencing project: providing services to taxonomists for standard genome sequencing and annotation.</title>
        <authorList>
            <consortium name="The Broad Institute Genomics Platform"/>
            <consortium name="The Broad Institute Genome Sequencing Center for Infectious Disease"/>
            <person name="Wu L."/>
            <person name="Ma J."/>
        </authorList>
    </citation>
    <scope>NUCLEOTIDE SEQUENCE [LARGE SCALE GENOMIC DNA]</scope>
    <source>
        <strain evidence="2">CCUG 62793</strain>
    </source>
</reference>
<protein>
    <submittedName>
        <fullName evidence="1">Uncharacterized protein</fullName>
    </submittedName>
</protein>
<name>A0ABW5EWW4_9BURK</name>
<gene>
    <name evidence="1" type="ORF">ACFSPV_28330</name>
</gene>
<proteinExistence type="predicted"/>
<dbReference type="EMBL" id="JBHUIG010000042">
    <property type="protein sequence ID" value="MFD2322590.1"/>
    <property type="molecule type" value="Genomic_DNA"/>
</dbReference>
<evidence type="ECO:0000313" key="1">
    <source>
        <dbReference type="EMBL" id="MFD2322590.1"/>
    </source>
</evidence>
<keyword evidence="2" id="KW-1185">Reference proteome</keyword>
<dbReference type="RefSeq" id="WP_380105499.1">
    <property type="nucleotide sequence ID" value="NZ_JBHSIH010000001.1"/>
</dbReference>
<organism evidence="1 2">
    <name type="scientific">Delftia deserti</name>
    <dbReference type="NCBI Taxonomy" id="1651218"/>
    <lineage>
        <taxon>Bacteria</taxon>
        <taxon>Pseudomonadati</taxon>
        <taxon>Pseudomonadota</taxon>
        <taxon>Betaproteobacteria</taxon>
        <taxon>Burkholderiales</taxon>
        <taxon>Comamonadaceae</taxon>
        <taxon>Delftia</taxon>
    </lineage>
</organism>
<sequence>MGIESEEKYEIEYFVKPPDGHSLKRLESEYYGASKGQDVDRYLYALLDADGKEVKRYVLKDSMGTFPPFARHAEVEEVSLTYELPKRR</sequence>
<dbReference type="Proteomes" id="UP001597287">
    <property type="component" value="Unassembled WGS sequence"/>
</dbReference>
<evidence type="ECO:0000313" key="2">
    <source>
        <dbReference type="Proteomes" id="UP001597287"/>
    </source>
</evidence>